<dbReference type="RefSeq" id="WP_224121154.1">
    <property type="nucleotide sequence ID" value="NZ_JAIQZJ010000001.1"/>
</dbReference>
<keyword evidence="1" id="KW-0732">Signal</keyword>
<gene>
    <name evidence="3" type="ORF">K8U61_01310</name>
</gene>
<proteinExistence type="predicted"/>
<name>A0ABS7U7Y7_9ACTN</name>
<reference evidence="3 4" key="1">
    <citation type="submission" date="2021-09" db="EMBL/GenBank/DDBJ databases">
        <title>Whole genome sequence of Nocardioides sp. GBK3QG-3.</title>
        <authorList>
            <person name="Tuo L."/>
        </authorList>
    </citation>
    <scope>NUCLEOTIDE SEQUENCE [LARGE SCALE GENOMIC DNA]</scope>
    <source>
        <strain evidence="3 4">GBK3QG-3</strain>
    </source>
</reference>
<dbReference type="Proteomes" id="UP000780875">
    <property type="component" value="Unassembled WGS sequence"/>
</dbReference>
<sequence length="176" mass="18451">MGRREGAVALLLAVLMTFCAAAPRTGGAQATRTRTCAAGQVRLEVTAADSVMSQPFVDIAVIDTGPASCTLRGYPRLRAPGHRLRVRHGVYERGDPRPTSVAVRPGRGAVFSVGTATAYQGGRRLTTLSRLAVVLPGSDTALPVRVDLPATRPAGRAFPVGVTAITPARRTGTPRR</sequence>
<organism evidence="3 4">
    <name type="scientific">Nocardioides mangrovi</name>
    <dbReference type="NCBI Taxonomy" id="2874580"/>
    <lineage>
        <taxon>Bacteria</taxon>
        <taxon>Bacillati</taxon>
        <taxon>Actinomycetota</taxon>
        <taxon>Actinomycetes</taxon>
        <taxon>Propionibacteriales</taxon>
        <taxon>Nocardioidaceae</taxon>
        <taxon>Nocardioides</taxon>
    </lineage>
</organism>
<dbReference type="Pfam" id="PF14016">
    <property type="entry name" value="DUF4232"/>
    <property type="match status" value="1"/>
</dbReference>
<evidence type="ECO:0000313" key="4">
    <source>
        <dbReference type="Proteomes" id="UP000780875"/>
    </source>
</evidence>
<accession>A0ABS7U7Y7</accession>
<dbReference type="EMBL" id="JAIQZJ010000001">
    <property type="protein sequence ID" value="MBZ5736782.1"/>
    <property type="molecule type" value="Genomic_DNA"/>
</dbReference>
<feature type="chain" id="PRO_5045247088" evidence="1">
    <location>
        <begin position="22"/>
        <end position="176"/>
    </location>
</feature>
<protein>
    <submittedName>
        <fullName evidence="3">DUF4232 domain-containing protein</fullName>
    </submittedName>
</protein>
<keyword evidence="4" id="KW-1185">Reference proteome</keyword>
<evidence type="ECO:0000256" key="1">
    <source>
        <dbReference type="SAM" id="SignalP"/>
    </source>
</evidence>
<feature type="signal peptide" evidence="1">
    <location>
        <begin position="1"/>
        <end position="21"/>
    </location>
</feature>
<dbReference type="InterPro" id="IPR025326">
    <property type="entry name" value="DUF4232"/>
</dbReference>
<feature type="domain" description="DUF4232" evidence="2">
    <location>
        <begin position="36"/>
        <end position="157"/>
    </location>
</feature>
<evidence type="ECO:0000259" key="2">
    <source>
        <dbReference type="Pfam" id="PF14016"/>
    </source>
</evidence>
<evidence type="ECO:0000313" key="3">
    <source>
        <dbReference type="EMBL" id="MBZ5736782.1"/>
    </source>
</evidence>
<comment type="caution">
    <text evidence="3">The sequence shown here is derived from an EMBL/GenBank/DDBJ whole genome shotgun (WGS) entry which is preliminary data.</text>
</comment>